<dbReference type="OrthoDB" id="2394875at2759"/>
<feature type="domain" description="F-box" evidence="1">
    <location>
        <begin position="3"/>
        <end position="46"/>
    </location>
</feature>
<dbReference type="Pfam" id="PF12937">
    <property type="entry name" value="F-box-like"/>
    <property type="match status" value="1"/>
</dbReference>
<dbReference type="SUPFAM" id="SSF81383">
    <property type="entry name" value="F-box domain"/>
    <property type="match status" value="1"/>
</dbReference>
<dbReference type="InterPro" id="IPR032675">
    <property type="entry name" value="LRR_dom_sf"/>
</dbReference>
<protein>
    <recommendedName>
        <fullName evidence="1">F-box domain-containing protein</fullName>
    </recommendedName>
</protein>
<dbReference type="InterPro" id="IPR036047">
    <property type="entry name" value="F-box-like_dom_sf"/>
</dbReference>
<evidence type="ECO:0000259" key="1">
    <source>
        <dbReference type="Pfam" id="PF12937"/>
    </source>
</evidence>
<reference evidence="3" key="2">
    <citation type="submission" date="2019-10" db="EMBL/GenBank/DDBJ databases">
        <title>Conservation and host-specific expression of non-tandemly repeated heterogenous ribosome RNA gene in arbuscular mycorrhizal fungi.</title>
        <authorList>
            <person name="Maeda T."/>
            <person name="Kobayashi Y."/>
            <person name="Nakagawa T."/>
            <person name="Ezawa T."/>
            <person name="Yamaguchi K."/>
            <person name="Bino T."/>
            <person name="Nishimoto Y."/>
            <person name="Shigenobu S."/>
            <person name="Kawaguchi M."/>
        </authorList>
    </citation>
    <scope>NUCLEOTIDE SEQUENCE</scope>
    <source>
        <strain evidence="3">HR1</strain>
    </source>
</reference>
<dbReference type="EMBL" id="BEXD01001924">
    <property type="protein sequence ID" value="GBB96342.1"/>
    <property type="molecule type" value="Genomic_DNA"/>
</dbReference>
<keyword evidence="4" id="KW-1185">Reference proteome</keyword>
<evidence type="ECO:0000313" key="3">
    <source>
        <dbReference type="EMBL" id="GES81141.1"/>
    </source>
</evidence>
<dbReference type="Gene3D" id="3.80.10.10">
    <property type="entry name" value="Ribonuclease Inhibitor"/>
    <property type="match status" value="1"/>
</dbReference>
<accession>A0A2Z6R662</accession>
<dbReference type="Proteomes" id="UP000247702">
    <property type="component" value="Unassembled WGS sequence"/>
</dbReference>
<evidence type="ECO:0000313" key="4">
    <source>
        <dbReference type="Proteomes" id="UP000247702"/>
    </source>
</evidence>
<dbReference type="SUPFAM" id="SSF52047">
    <property type="entry name" value="RNI-like"/>
    <property type="match status" value="1"/>
</dbReference>
<organism evidence="2 4">
    <name type="scientific">Rhizophagus clarus</name>
    <dbReference type="NCBI Taxonomy" id="94130"/>
    <lineage>
        <taxon>Eukaryota</taxon>
        <taxon>Fungi</taxon>
        <taxon>Fungi incertae sedis</taxon>
        <taxon>Mucoromycota</taxon>
        <taxon>Glomeromycotina</taxon>
        <taxon>Glomeromycetes</taxon>
        <taxon>Glomerales</taxon>
        <taxon>Glomeraceae</taxon>
        <taxon>Rhizophagus</taxon>
    </lineage>
</organism>
<proteinExistence type="predicted"/>
<dbReference type="InterPro" id="IPR001810">
    <property type="entry name" value="F-box_dom"/>
</dbReference>
<gene>
    <name evidence="3" type="ORF">RCL2_000839900</name>
    <name evidence="2" type="ORF">RclHR1_02730014</name>
</gene>
<evidence type="ECO:0000313" key="2">
    <source>
        <dbReference type="EMBL" id="GBB96342.1"/>
    </source>
</evidence>
<dbReference type="AlphaFoldDB" id="A0A2Z6R662"/>
<dbReference type="EMBL" id="BLAL01000053">
    <property type="protein sequence ID" value="GES81141.1"/>
    <property type="molecule type" value="Genomic_DNA"/>
</dbReference>
<dbReference type="Proteomes" id="UP000615446">
    <property type="component" value="Unassembled WGS sequence"/>
</dbReference>
<name>A0A2Z6R662_9GLOM</name>
<reference evidence="2 4" key="1">
    <citation type="submission" date="2017-11" db="EMBL/GenBank/DDBJ databases">
        <title>The genome of Rhizophagus clarus HR1 reveals common genetic basis of auxotrophy among arbuscular mycorrhizal fungi.</title>
        <authorList>
            <person name="Kobayashi Y."/>
        </authorList>
    </citation>
    <scope>NUCLEOTIDE SEQUENCE [LARGE SCALE GENOMIC DNA]</scope>
    <source>
        <strain evidence="2 4">HR1</strain>
    </source>
</reference>
<comment type="caution">
    <text evidence="2">The sequence shown here is derived from an EMBL/GenBank/DDBJ whole genome shotgun (WGS) entry which is preliminary data.</text>
</comment>
<sequence>MPCQLPADCLNEIFEYLERKKRSLYSCLLVNRFWCGISVRILWRDVWDTKSAESRLIVNSLILDTLIICLPNNSKIHLLEKGILDSTQISKTPLFDYPSFCKVLSIIDIGQTIVNVFKSQNYLAKEIMKMFMTKTSLKKLYYYNGTHTINLSFLRYPGAKDYLSNLSKLSCSSDIKSNFFYMLSQICCKIQSLAINLREKISDDLKNLISSQHNLKELSLSPIKLGSVAYQTTIMSPLAKHSSSLIKLNVLCNNMYGLIDLPSFITPFTNLQELILSFHINGAVEFNKLQNITFQQLQILKFPRNCPNDDVLIKFLENNGENLKEFHINSMISNLMILTIAKYCLNLKSLYVLFNCDGIEALKTLLNNCQQLESIETRCRFNLVKGKEFLEALAKYSPKNFYKLKLINNSNSKLVPEDLEEFFTKWKDRVPQRMISFINKGLFRLKDEKEIAKVIQKYRELGVMKNFVCVFKK</sequence>